<evidence type="ECO:0000313" key="5">
    <source>
        <dbReference type="EMBL" id="AJE15360.1"/>
    </source>
</evidence>
<dbReference type="GO" id="GO:0051989">
    <property type="term" value="F:coproporphyrinogen dehydrogenase activity"/>
    <property type="evidence" value="ECO:0007669"/>
    <property type="project" value="TreeGrafter"/>
</dbReference>
<reference evidence="5 7" key="3">
    <citation type="journal article" name="Genome Announc.">
        <title>Complete Genome Sequence of Pseudomonas balearica DSM 6083T.</title>
        <authorList>
            <person name="Bennasar-Figueras A."/>
            <person name="Salva-Serra F."/>
            <person name="Jaen-Luchoro D."/>
            <person name="Segui C."/>
            <person name="Aliaga F."/>
            <person name="Busquets A."/>
            <person name="Gomila M."/>
            <person name="Moore E.R."/>
            <person name="Lalucat J."/>
        </authorList>
    </citation>
    <scope>NUCLEOTIDE SEQUENCE [LARGE SCALE GENOMIC DNA]</scope>
    <source>
        <strain evidence="7">DSM 6083</strain>
        <strain evidence="5">DSM6083</strain>
    </source>
</reference>
<evidence type="ECO:0000259" key="4">
    <source>
        <dbReference type="Pfam" id="PF06969"/>
    </source>
</evidence>
<name>A0A8D3Y109_9GAMM</name>
<dbReference type="Pfam" id="PF06969">
    <property type="entry name" value="HemN_C"/>
    <property type="match status" value="1"/>
</dbReference>
<dbReference type="InterPro" id="IPR034505">
    <property type="entry name" value="Coproporphyrinogen-III_oxidase"/>
</dbReference>
<dbReference type="EMBL" id="FNHO01000003">
    <property type="protein sequence ID" value="SDM27987.1"/>
    <property type="molecule type" value="Genomic_DNA"/>
</dbReference>
<proteinExistence type="predicted"/>
<reference evidence="6 8" key="2">
    <citation type="submission" date="2016-10" db="EMBL/GenBank/DDBJ databases">
        <authorList>
            <person name="Varghese N."/>
            <person name="Submissions S."/>
        </authorList>
    </citation>
    <scope>NUCLEOTIDE SEQUENCE [LARGE SCALE GENOMIC DNA]</scope>
    <source>
        <strain evidence="6 8">DSM 6083</strain>
    </source>
</reference>
<organism evidence="5 7">
    <name type="scientific">Stutzerimonas balearica DSM 6083</name>
    <dbReference type="NCBI Taxonomy" id="1123016"/>
    <lineage>
        <taxon>Bacteria</taxon>
        <taxon>Pseudomonadati</taxon>
        <taxon>Pseudomonadota</taxon>
        <taxon>Gammaproteobacteria</taxon>
        <taxon>Pseudomonadales</taxon>
        <taxon>Pseudomonadaceae</taxon>
        <taxon>Stutzerimonas</taxon>
    </lineage>
</organism>
<evidence type="ECO:0000313" key="8">
    <source>
        <dbReference type="Proteomes" id="UP000182276"/>
    </source>
</evidence>
<dbReference type="RefSeq" id="WP_063613247.1">
    <property type="nucleotide sequence ID" value="NZ_CP007511.1"/>
</dbReference>
<evidence type="ECO:0000256" key="2">
    <source>
        <dbReference type="ARBA" id="ARBA00023002"/>
    </source>
</evidence>
<dbReference type="Proteomes" id="UP000182276">
    <property type="component" value="Unassembled WGS sequence"/>
</dbReference>
<dbReference type="Gene3D" id="1.10.10.920">
    <property type="match status" value="1"/>
</dbReference>
<evidence type="ECO:0000256" key="1">
    <source>
        <dbReference type="ARBA" id="ARBA00020156"/>
    </source>
</evidence>
<evidence type="ECO:0000313" key="6">
    <source>
        <dbReference type="EMBL" id="SDM27987.1"/>
    </source>
</evidence>
<sequence>MLGRASWNDSLMQRYGQTRQATCWYPGPGDLRDRLSPLDLFRALRDSRRAQRPLALSIEVDDLAGVVQQTRQIACHLGPRQPVVQLRLRPGRLGLGALPELLAHLRDCFHFSEHAVCLAEVELAHADWPLVGMLRSLGFSQLSVGVPDMHAGDGGSVEYFRSAARIRGLLEAARALQFEAINVDLGYGRSWQTGSSFARKLASIIELQPDRVSLFDYRSLSIAGRLPSPRLGLASRSAARDMHRHGVEQLTAAGYRLLGLGCFVLPHDELALAQENESLRHDVAGYSTTPEGTDHLSLGVGAISRLGDCYVQCLQQPARYREALQQDLLPVWRGLHAAHVDGLRRAICQGLICQGRLDLQALDARFGAQAQRWFAATWPLLRQLQRETVLELSSHGLMLAPEHQLLLPGLCEALVQPLIPGLAAQPKPDQPRRCGTHR</sequence>
<accession>A0A8D3Y109</accession>
<dbReference type="PANTHER" id="PTHR13932">
    <property type="entry name" value="COPROPORPHYRINIGEN III OXIDASE"/>
    <property type="match status" value="1"/>
</dbReference>
<dbReference type="EMBL" id="CP007511">
    <property type="protein sequence ID" value="AJE15360.1"/>
    <property type="molecule type" value="Genomic_DNA"/>
</dbReference>
<dbReference type="GO" id="GO:0005737">
    <property type="term" value="C:cytoplasm"/>
    <property type="evidence" value="ECO:0007669"/>
    <property type="project" value="TreeGrafter"/>
</dbReference>
<dbReference type="Proteomes" id="UP000031271">
    <property type="component" value="Chromosome"/>
</dbReference>
<keyword evidence="2" id="KW-0560">Oxidoreductase</keyword>
<dbReference type="SUPFAM" id="SSF102114">
    <property type="entry name" value="Radical SAM enzymes"/>
    <property type="match status" value="1"/>
</dbReference>
<gene>
    <name evidence="5" type="ORF">CL52_09995</name>
    <name evidence="6" type="ORF">SAMN05660875_103428</name>
</gene>
<evidence type="ECO:0000256" key="3">
    <source>
        <dbReference type="ARBA" id="ARBA00030263"/>
    </source>
</evidence>
<dbReference type="PANTHER" id="PTHR13932:SF6">
    <property type="entry name" value="OXYGEN-INDEPENDENT COPROPORPHYRINOGEN III OXIDASE"/>
    <property type="match status" value="1"/>
</dbReference>
<dbReference type="GO" id="GO:0006782">
    <property type="term" value="P:protoporphyrinogen IX biosynthetic process"/>
    <property type="evidence" value="ECO:0007669"/>
    <property type="project" value="TreeGrafter"/>
</dbReference>
<dbReference type="KEGG" id="pbm:CL52_09995"/>
<evidence type="ECO:0000313" key="7">
    <source>
        <dbReference type="Proteomes" id="UP000031271"/>
    </source>
</evidence>
<reference evidence="7" key="1">
    <citation type="submission" date="2014-03" db="EMBL/GenBank/DDBJ databases">
        <title>Complete genome of Pseudomonas balearica DSM 6083T, a sewage water isolate from an enrichment with 2-methylnaphthalene.</title>
        <authorList>
            <person name="Salva-Serra F."/>
            <person name="Jaen-Luchoro D."/>
            <person name="Busquets A."/>
            <person name="Pena A."/>
            <person name="Gomila M."/>
            <person name="Bosch R."/>
            <person name="Nogales B."/>
            <person name="Garcia-Valdes E."/>
            <person name="Lalucat J."/>
            <person name="Bennasar A."/>
        </authorList>
    </citation>
    <scope>NUCLEOTIDE SEQUENCE [LARGE SCALE GENOMIC DNA]</scope>
    <source>
        <strain evidence="7">DSM 6083</strain>
    </source>
</reference>
<dbReference type="InterPro" id="IPR058240">
    <property type="entry name" value="rSAM_sf"/>
</dbReference>
<feature type="domain" description="HemN C-terminal" evidence="4">
    <location>
        <begin position="343"/>
        <end position="401"/>
    </location>
</feature>
<dbReference type="InterPro" id="IPR010723">
    <property type="entry name" value="HemN_C"/>
</dbReference>
<dbReference type="GeneID" id="77260245"/>
<protein>
    <recommendedName>
        <fullName evidence="1">Oxygen-independent coproporphyrinogen III oxidase</fullName>
    </recommendedName>
    <alternativeName>
        <fullName evidence="3">Coproporphyrinogen III dehydrogenase</fullName>
    </alternativeName>
</protein>
<dbReference type="GO" id="GO:0051539">
    <property type="term" value="F:4 iron, 4 sulfur cluster binding"/>
    <property type="evidence" value="ECO:0007669"/>
    <property type="project" value="TreeGrafter"/>
</dbReference>
<keyword evidence="8" id="KW-1185">Reference proteome</keyword>
<dbReference type="AlphaFoldDB" id="A0A8D3Y109"/>